<dbReference type="Pfam" id="PF00293">
    <property type="entry name" value="NUDIX"/>
    <property type="match status" value="1"/>
</dbReference>
<dbReference type="Proteomes" id="UP001331761">
    <property type="component" value="Unassembled WGS sequence"/>
</dbReference>
<dbReference type="PANTHER" id="PTHR13994">
    <property type="entry name" value="NUDIX HYDROLASE RELATED"/>
    <property type="match status" value="1"/>
</dbReference>
<dbReference type="PROSITE" id="PS51462">
    <property type="entry name" value="NUDIX"/>
    <property type="match status" value="1"/>
</dbReference>
<protein>
    <submittedName>
        <fullName evidence="4">Nudix hydrolase domain-containing protein</fullName>
    </submittedName>
</protein>
<name>A0AAN8FPB0_TRICO</name>
<dbReference type="GO" id="GO:0047631">
    <property type="term" value="F:ADP-ribose diphosphatase activity"/>
    <property type="evidence" value="ECO:0007669"/>
    <property type="project" value="TreeGrafter"/>
</dbReference>
<accession>A0AAN8FPB0</accession>
<dbReference type="Pfam" id="PF18290">
    <property type="entry name" value="Nudix_hydro"/>
    <property type="match status" value="1"/>
</dbReference>
<dbReference type="InterPro" id="IPR003293">
    <property type="entry name" value="Nudix_hydrolase6-like"/>
</dbReference>
<dbReference type="InterPro" id="IPR040618">
    <property type="entry name" value="Pre-Nudix"/>
</dbReference>
<evidence type="ECO:0000313" key="4">
    <source>
        <dbReference type="EMBL" id="KAK5983961.1"/>
    </source>
</evidence>
<dbReference type="SUPFAM" id="SSF55811">
    <property type="entry name" value="Nudix"/>
    <property type="match status" value="1"/>
</dbReference>
<dbReference type="GO" id="GO:0035529">
    <property type="term" value="F:NADH pyrophosphatase activity"/>
    <property type="evidence" value="ECO:0007669"/>
    <property type="project" value="TreeGrafter"/>
</dbReference>
<keyword evidence="5" id="KW-1185">Reference proteome</keyword>
<dbReference type="GO" id="GO:0051287">
    <property type="term" value="F:NAD binding"/>
    <property type="evidence" value="ECO:0007669"/>
    <property type="project" value="TreeGrafter"/>
</dbReference>
<dbReference type="InterPro" id="IPR015797">
    <property type="entry name" value="NUDIX_hydrolase-like_dom_sf"/>
</dbReference>
<comment type="similarity">
    <text evidence="1">Belongs to the Nudix hydrolase family.</text>
</comment>
<proteinExistence type="inferred from homology"/>
<gene>
    <name evidence="4" type="ORF">GCK32_009094</name>
</gene>
<reference evidence="4 5" key="1">
    <citation type="submission" date="2019-10" db="EMBL/GenBank/DDBJ databases">
        <title>Assembly and Annotation for the nematode Trichostrongylus colubriformis.</title>
        <authorList>
            <person name="Martin J."/>
        </authorList>
    </citation>
    <scope>NUCLEOTIDE SEQUENCE [LARGE SCALE GENOMIC DNA]</scope>
    <source>
        <strain evidence="4">G859</strain>
        <tissue evidence="4">Whole worm</tissue>
    </source>
</reference>
<dbReference type="Gene3D" id="3.40.630.30">
    <property type="match status" value="1"/>
</dbReference>
<dbReference type="EMBL" id="WIXE01003424">
    <property type="protein sequence ID" value="KAK5983961.1"/>
    <property type="molecule type" value="Genomic_DNA"/>
</dbReference>
<sequence length="330" mass="37712">MMAVLPVVRRECICRYFIFHGNATTNRLSRAEAKNCMDYVCTTTARSQGSGLITLTLRSAFIIRICNRNDMVIPYDVNQYGDAVIYSKSLPRDLVEKEFANEIVATYGYWKAKGINAVWVYINLEDCHVVPDLAKLGFIFAHAAPDELTMTRWLGEEPSRLPLTTFSYFSVHGMVVDEKGRVLMIREHRRKYVWMFPGGMPESNENLFETAERKVLEETGVVAKAESVISLRQRLRTEYEGACGFFFGCLMKPVRDSSSKDAGGAVSDVVVAMRWFTRDELKALPKQQFFRHHYTIWKAYENSLESGTSKELSKADDDSITSHLFNFGYF</sequence>
<organism evidence="4 5">
    <name type="scientific">Trichostrongylus colubriformis</name>
    <name type="common">Black scour worm</name>
    <dbReference type="NCBI Taxonomy" id="6319"/>
    <lineage>
        <taxon>Eukaryota</taxon>
        <taxon>Metazoa</taxon>
        <taxon>Ecdysozoa</taxon>
        <taxon>Nematoda</taxon>
        <taxon>Chromadorea</taxon>
        <taxon>Rhabditida</taxon>
        <taxon>Rhabditina</taxon>
        <taxon>Rhabditomorpha</taxon>
        <taxon>Strongyloidea</taxon>
        <taxon>Trichostrongylidae</taxon>
        <taxon>Trichostrongylus</taxon>
    </lineage>
</organism>
<evidence type="ECO:0000256" key="1">
    <source>
        <dbReference type="ARBA" id="ARBA00005582"/>
    </source>
</evidence>
<evidence type="ECO:0000256" key="2">
    <source>
        <dbReference type="ARBA" id="ARBA00022801"/>
    </source>
</evidence>
<dbReference type="InterPro" id="IPR000086">
    <property type="entry name" value="NUDIX_hydrolase_dom"/>
</dbReference>
<comment type="caution">
    <text evidence="4">The sequence shown here is derived from an EMBL/GenBank/DDBJ whole genome shotgun (WGS) entry which is preliminary data.</text>
</comment>
<feature type="domain" description="Nudix hydrolase" evidence="3">
    <location>
        <begin position="166"/>
        <end position="300"/>
    </location>
</feature>
<evidence type="ECO:0000259" key="3">
    <source>
        <dbReference type="PROSITE" id="PS51462"/>
    </source>
</evidence>
<dbReference type="Gene3D" id="3.90.79.10">
    <property type="entry name" value="Nucleoside Triphosphate Pyrophosphohydrolase"/>
    <property type="match status" value="1"/>
</dbReference>
<dbReference type="PANTHER" id="PTHR13994:SF13">
    <property type="entry name" value="FI03680P"/>
    <property type="match status" value="1"/>
</dbReference>
<evidence type="ECO:0000313" key="5">
    <source>
        <dbReference type="Proteomes" id="UP001331761"/>
    </source>
</evidence>
<dbReference type="AlphaFoldDB" id="A0AAN8FPB0"/>
<keyword evidence="2 4" id="KW-0378">Hydrolase</keyword>